<reference evidence="2" key="1">
    <citation type="submission" date="2019-04" db="EMBL/GenBank/DDBJ databases">
        <title>Friends and foes A comparative genomics study of 23 Aspergillus species from section Flavi.</title>
        <authorList>
            <consortium name="DOE Joint Genome Institute"/>
            <person name="Kjaerbolling I."/>
            <person name="Vesth T."/>
            <person name="Frisvad J.C."/>
            <person name="Nybo J.L."/>
            <person name="Theobald S."/>
            <person name="Kildgaard S."/>
            <person name="Isbrandt T."/>
            <person name="Kuo A."/>
            <person name="Sato A."/>
            <person name="Lyhne E.K."/>
            <person name="Kogle M.E."/>
            <person name="Wiebenga A."/>
            <person name="Kun R.S."/>
            <person name="Lubbers R.J."/>
            <person name="Makela M.R."/>
            <person name="Barry K."/>
            <person name="Chovatia M."/>
            <person name="Clum A."/>
            <person name="Daum C."/>
            <person name="Haridas S."/>
            <person name="He G."/>
            <person name="LaButti K."/>
            <person name="Lipzen A."/>
            <person name="Mondo S."/>
            <person name="Riley R."/>
            <person name="Salamov A."/>
            <person name="Simmons B.A."/>
            <person name="Magnuson J.K."/>
            <person name="Henrissat B."/>
            <person name="Mortensen U.H."/>
            <person name="Larsen T.O."/>
            <person name="Devries R.P."/>
            <person name="Grigoriev I.V."/>
            <person name="Machida M."/>
            <person name="Baker S.E."/>
            <person name="Andersen M.R."/>
        </authorList>
    </citation>
    <scope>NUCLEOTIDE SEQUENCE [LARGE SCALE GENOMIC DNA]</scope>
    <source>
        <strain evidence="2">CBS 121.62</strain>
    </source>
</reference>
<dbReference type="VEuPathDB" id="FungiDB:AFLA_013561"/>
<proteinExistence type="predicted"/>
<dbReference type="VEuPathDB" id="FungiDB:F9C07_2076020"/>
<dbReference type="SUPFAM" id="SSF53474">
    <property type="entry name" value="alpha/beta-Hydrolases"/>
    <property type="match status" value="1"/>
</dbReference>
<gene>
    <name evidence="2" type="ORF">BDV35DRAFT_406655</name>
</gene>
<evidence type="ECO:0000256" key="1">
    <source>
        <dbReference type="SAM" id="MobiDB-lite"/>
    </source>
</evidence>
<feature type="region of interest" description="Disordered" evidence="1">
    <location>
        <begin position="151"/>
        <end position="179"/>
    </location>
</feature>
<dbReference type="PANTHER" id="PTHR47842:SF3">
    <property type="entry name" value="DUF676 DOMAIN-CONTAINING PROTEIN"/>
    <property type="match status" value="1"/>
</dbReference>
<dbReference type="AlphaFoldDB" id="A0A5N6GTP6"/>
<organism evidence="2">
    <name type="scientific">Aspergillus flavus</name>
    <dbReference type="NCBI Taxonomy" id="5059"/>
    <lineage>
        <taxon>Eukaryota</taxon>
        <taxon>Fungi</taxon>
        <taxon>Dikarya</taxon>
        <taxon>Ascomycota</taxon>
        <taxon>Pezizomycotina</taxon>
        <taxon>Eurotiomycetes</taxon>
        <taxon>Eurotiomycetidae</taxon>
        <taxon>Eurotiales</taxon>
        <taxon>Aspergillaceae</taxon>
        <taxon>Aspergillus</taxon>
        <taxon>Aspergillus subgen. Circumdati</taxon>
    </lineage>
</organism>
<sequence>MSAQNNHASDGIVLNSCWDASHRAELPRLEGKRRLLLIYIHRFLREVHDLLKASLASTHIIFTKIYPRYKAREPIQVACDDINRRLSPHMAPDLDVILLGHSIGGLIAAEVALARPCETIGHLLNMTFDAPFLGLHSRIIPTGVGRLFGRKAKNETKRTSQSTTQPLIANDDPTSDPALANDVERTQRTGWDAARHFIAQHSGHLSRSVLQYVFSHYDHVGCMGDYFGLLRRHDRLCHWAKVHEFGRPPRFVNYYTTTCRSNEAASDDVHRGNEFCDNKQPVFVSVAPDIRGKEADDHSSGSLHPYFPSTRVDTRTPPGSCNLGEHRNRQDNSRFQPRARQFCYVSGKARRMQLWVRLRMGGMDEIAAHQSMFLPLGTYYAQLVADTVAKVESWLL</sequence>
<accession>A0A5N6GTP6</accession>
<dbReference type="EMBL" id="ML734625">
    <property type="protein sequence ID" value="KAB8244509.1"/>
    <property type="molecule type" value="Genomic_DNA"/>
</dbReference>
<dbReference type="Gene3D" id="3.40.50.1820">
    <property type="entry name" value="alpha/beta hydrolase"/>
    <property type="match status" value="1"/>
</dbReference>
<name>A0A5N6GTP6_ASPFL</name>
<protein>
    <recommendedName>
        <fullName evidence="3">AB hydrolase-1 domain-containing protein</fullName>
    </recommendedName>
</protein>
<dbReference type="InterPro" id="IPR029058">
    <property type="entry name" value="AB_hydrolase_fold"/>
</dbReference>
<dbReference type="PANTHER" id="PTHR47842">
    <property type="entry name" value="EXPRESSED PROTEIN"/>
    <property type="match status" value="1"/>
</dbReference>
<dbReference type="Proteomes" id="UP000325434">
    <property type="component" value="Unassembled WGS sequence"/>
</dbReference>
<evidence type="ECO:0008006" key="3">
    <source>
        <dbReference type="Google" id="ProtNLM"/>
    </source>
</evidence>
<feature type="region of interest" description="Disordered" evidence="1">
    <location>
        <begin position="293"/>
        <end position="333"/>
    </location>
</feature>
<evidence type="ECO:0000313" key="2">
    <source>
        <dbReference type="EMBL" id="KAB8244509.1"/>
    </source>
</evidence>